<evidence type="ECO:0000313" key="3">
    <source>
        <dbReference type="EMBL" id="CAL1131635.1"/>
    </source>
</evidence>
<dbReference type="Gene3D" id="3.10.20.90">
    <property type="entry name" value="Phosphatidylinositol 3-kinase Catalytic Subunit, Chain A, domain 1"/>
    <property type="match status" value="1"/>
</dbReference>
<reference evidence="2" key="1">
    <citation type="submission" date="2022-10" db="EMBL/GenBank/DDBJ databases">
        <authorList>
            <person name="Chen Y."/>
            <person name="Dougan E. K."/>
            <person name="Chan C."/>
            <person name="Rhodes N."/>
            <person name="Thang M."/>
        </authorList>
    </citation>
    <scope>NUCLEOTIDE SEQUENCE</scope>
</reference>
<dbReference type="EMBL" id="CAMXCT020000399">
    <property type="protein sequence ID" value="CAL1131635.1"/>
    <property type="molecule type" value="Genomic_DNA"/>
</dbReference>
<dbReference type="OrthoDB" id="2684236at2759"/>
<feature type="compositionally biased region" description="Basic and acidic residues" evidence="1">
    <location>
        <begin position="490"/>
        <end position="499"/>
    </location>
</feature>
<evidence type="ECO:0000313" key="5">
    <source>
        <dbReference type="Proteomes" id="UP001152797"/>
    </source>
</evidence>
<name>A0A9P1FKX2_9DINO</name>
<sequence>MSHGDFEHGDLTAEIFGLRWRAAVVDFTMQIFVKTLTGRTLTCEVEPTTKVGPALSIPISNLSGATGISIAKIKGSSSTSVLVKAAAQELARFWKGDGLPVRQYLETNVIKPPLLKYLGPEGAHCICLDPTDSPASLDELLIEVSRFFILKAVNSDTAAPKLARDVPRTLGRPRKRARTAGEDQGAQLSPSRDVDLIWHAMLLFPQIYYKLCMSLTGELICHDPRSDQNQQVLAKAPDVRFQSIDAKLSNALRKVIDNAGDKSMQVKYDMSMKNQLYGRSGDFIKGRELFAMILISFKSPDHTEVLYNAHHLYMFNYYGDDQLEAFYNKWLDIVYNMKHDDLPSNNSLRDTLFRKIEHSKLMAFDINRYKTFDEGHPEKTYTYLTGMIKGYIARGKQERLLKDRERAVKLSLSSNKTTPALEDADKPAAPVKTKKENEAAASSTGDPPKRPKAKAKSEAASVLPTPSPKSHADKNNKKGKGGKGRSSSPVDKKKAERMNLKQRTCDPIMFHTANGSTATQTEAEIDLGTFDVISHAYVLDDIFDKDKDPEEMTLQELIDAQPDHWKKGKVNVKEMNAAMAELGNLQQEFERTARSFRPNAGQAEEDGSDDEEGTTARRVSDAMWRICLAFLCLAQVSSLNLEQLRPSLWSLAEVLQDLTGDEHSARKTLEEKAGKMEATQRLSVCIEPWG</sequence>
<organism evidence="2">
    <name type="scientific">Cladocopium goreaui</name>
    <dbReference type="NCBI Taxonomy" id="2562237"/>
    <lineage>
        <taxon>Eukaryota</taxon>
        <taxon>Sar</taxon>
        <taxon>Alveolata</taxon>
        <taxon>Dinophyceae</taxon>
        <taxon>Suessiales</taxon>
        <taxon>Symbiodiniaceae</taxon>
        <taxon>Cladocopium</taxon>
    </lineage>
</organism>
<evidence type="ECO:0000313" key="4">
    <source>
        <dbReference type="EMBL" id="CAL4765572.1"/>
    </source>
</evidence>
<evidence type="ECO:0000256" key="1">
    <source>
        <dbReference type="SAM" id="MobiDB-lite"/>
    </source>
</evidence>
<dbReference type="Proteomes" id="UP001152797">
    <property type="component" value="Unassembled WGS sequence"/>
</dbReference>
<comment type="caution">
    <text evidence="2">The sequence shown here is derived from an EMBL/GenBank/DDBJ whole genome shotgun (WGS) entry which is preliminary data.</text>
</comment>
<accession>A0A9P1FKX2</accession>
<feature type="region of interest" description="Disordered" evidence="1">
    <location>
        <begin position="411"/>
        <end position="503"/>
    </location>
</feature>
<dbReference type="EMBL" id="CAMXCT010000399">
    <property type="protein sequence ID" value="CAI3978260.1"/>
    <property type="molecule type" value="Genomic_DNA"/>
</dbReference>
<dbReference type="EMBL" id="CAMXCT030000399">
    <property type="protein sequence ID" value="CAL4765572.1"/>
    <property type="molecule type" value="Genomic_DNA"/>
</dbReference>
<reference evidence="3" key="2">
    <citation type="submission" date="2024-04" db="EMBL/GenBank/DDBJ databases">
        <authorList>
            <person name="Chen Y."/>
            <person name="Shah S."/>
            <person name="Dougan E. K."/>
            <person name="Thang M."/>
            <person name="Chan C."/>
        </authorList>
    </citation>
    <scope>NUCLEOTIDE SEQUENCE [LARGE SCALE GENOMIC DNA]</scope>
</reference>
<keyword evidence="5" id="KW-1185">Reference proteome</keyword>
<protein>
    <submittedName>
        <fullName evidence="4">C3H1-type domain-containing protein</fullName>
    </submittedName>
</protein>
<evidence type="ECO:0000313" key="2">
    <source>
        <dbReference type="EMBL" id="CAI3978260.1"/>
    </source>
</evidence>
<dbReference type="AlphaFoldDB" id="A0A9P1FKX2"/>
<gene>
    <name evidence="2" type="ORF">C1SCF055_LOCUS6327</name>
</gene>
<proteinExistence type="predicted"/>